<reference evidence="2 3" key="1">
    <citation type="journal article" date="2015" name="Genome Announc.">
        <title>Draft Genome Sequence of Filamentous Marine Cyanobacterium Lyngbya confervoides Strain BDU141951.</title>
        <authorList>
            <person name="Chandrababunaidu M.M."/>
            <person name="Sen D."/>
            <person name="Tripathy S."/>
        </authorList>
    </citation>
    <scope>NUCLEOTIDE SEQUENCE [LARGE SCALE GENOMIC DNA]</scope>
    <source>
        <strain evidence="2 3">BDU141951</strain>
    </source>
</reference>
<dbReference type="AlphaFoldDB" id="A0ABD4T710"/>
<gene>
    <name evidence="2" type="ORF">QQ91_0015540</name>
</gene>
<keyword evidence="3" id="KW-1185">Reference proteome</keyword>
<feature type="transmembrane region" description="Helical" evidence="1">
    <location>
        <begin position="12"/>
        <end position="31"/>
    </location>
</feature>
<keyword evidence="1" id="KW-1133">Transmembrane helix</keyword>
<evidence type="ECO:0000313" key="2">
    <source>
        <dbReference type="EMBL" id="MCM1984238.1"/>
    </source>
</evidence>
<protein>
    <recommendedName>
        <fullName evidence="4">Gas vesicle protein</fullName>
    </recommendedName>
</protein>
<comment type="caution">
    <text evidence="2">The sequence shown here is derived from an EMBL/GenBank/DDBJ whole genome shotgun (WGS) entry which is preliminary data.</text>
</comment>
<evidence type="ECO:0008006" key="4">
    <source>
        <dbReference type="Google" id="ProtNLM"/>
    </source>
</evidence>
<evidence type="ECO:0000256" key="1">
    <source>
        <dbReference type="SAM" id="Phobius"/>
    </source>
</evidence>
<keyword evidence="1" id="KW-0812">Transmembrane</keyword>
<keyword evidence="1" id="KW-0472">Membrane</keyword>
<dbReference type="Proteomes" id="UP000031561">
    <property type="component" value="Unassembled WGS sequence"/>
</dbReference>
<proteinExistence type="predicted"/>
<name>A0ABD4T710_9CYAN</name>
<dbReference type="EMBL" id="JTHE03000089">
    <property type="protein sequence ID" value="MCM1984238.1"/>
    <property type="molecule type" value="Genomic_DNA"/>
</dbReference>
<dbReference type="RefSeq" id="WP_166283048.1">
    <property type="nucleotide sequence ID" value="NZ_JTHE03000089.1"/>
</dbReference>
<evidence type="ECO:0000313" key="3">
    <source>
        <dbReference type="Proteomes" id="UP000031561"/>
    </source>
</evidence>
<accession>A0ABD4T710</accession>
<organism evidence="2 3">
    <name type="scientific">Lyngbya confervoides BDU141951</name>
    <dbReference type="NCBI Taxonomy" id="1574623"/>
    <lineage>
        <taxon>Bacteria</taxon>
        <taxon>Bacillati</taxon>
        <taxon>Cyanobacteriota</taxon>
        <taxon>Cyanophyceae</taxon>
        <taxon>Oscillatoriophycideae</taxon>
        <taxon>Oscillatoriales</taxon>
        <taxon>Microcoleaceae</taxon>
        <taxon>Lyngbya</taxon>
    </lineage>
</organism>
<sequence length="104" mass="11112">MANQGDRFLGGFIAGSIFGGIVGGLVGSYLATRLEDQSDAEEDAPEGSIEGTLRGARRLLRRSSDLSIEDARQGLEEKIAELNDAIDAAREQLSHVNGISEDHQ</sequence>